<reference key="1">
    <citation type="submission" date="2007-01" db="EMBL/GenBank/DDBJ databases">
        <title>The Genome Sequence of Puccinia graminis f. sp. tritici Strain CRL 75-36-700-3.</title>
        <authorList>
            <consortium name="The Broad Institute Genome Sequencing Platform"/>
            <person name="Birren B."/>
            <person name="Lander E."/>
            <person name="Galagan J."/>
            <person name="Nusbaum C."/>
            <person name="Devon K."/>
            <person name="Cuomo C."/>
            <person name="Jaffe D."/>
            <person name="Butler J."/>
            <person name="Alvarez P."/>
            <person name="Gnerre S."/>
            <person name="Grabherr M."/>
            <person name="Mauceli E."/>
            <person name="Brockman W."/>
            <person name="Young S."/>
            <person name="LaButti K."/>
            <person name="Sykes S."/>
            <person name="DeCaprio D."/>
            <person name="Crawford M."/>
            <person name="Koehrsen M."/>
            <person name="Engels R."/>
            <person name="Montgomery P."/>
            <person name="Pearson M."/>
            <person name="Howarth C."/>
            <person name="Larson L."/>
            <person name="White J."/>
            <person name="Zeng Q."/>
            <person name="Kodira C."/>
            <person name="Yandava C."/>
            <person name="Alvarado L."/>
            <person name="O'Leary S."/>
            <person name="Szabo L."/>
            <person name="Dean R."/>
            <person name="Schein J."/>
        </authorList>
    </citation>
    <scope>NUCLEOTIDE SEQUENCE</scope>
    <source>
        <strain>CRL 75-36-700-3</strain>
    </source>
</reference>
<dbReference type="OrthoDB" id="417112at2759"/>
<dbReference type="GeneID" id="10537486"/>
<reference evidence="3" key="2">
    <citation type="journal article" date="2011" name="Proc. Natl. Acad. Sci. U.S.A.">
        <title>Obligate biotrophy features unraveled by the genomic analysis of rust fungi.</title>
        <authorList>
            <person name="Duplessis S."/>
            <person name="Cuomo C.A."/>
            <person name="Lin Y.-C."/>
            <person name="Aerts A."/>
            <person name="Tisserant E."/>
            <person name="Veneault-Fourrey C."/>
            <person name="Joly D.L."/>
            <person name="Hacquard S."/>
            <person name="Amselem J."/>
            <person name="Cantarel B.L."/>
            <person name="Chiu R."/>
            <person name="Coutinho P.M."/>
            <person name="Feau N."/>
            <person name="Field M."/>
            <person name="Frey P."/>
            <person name="Gelhaye E."/>
            <person name="Goldberg J."/>
            <person name="Grabherr M.G."/>
            <person name="Kodira C.D."/>
            <person name="Kohler A."/>
            <person name="Kuees U."/>
            <person name="Lindquist E.A."/>
            <person name="Lucas S.M."/>
            <person name="Mago R."/>
            <person name="Mauceli E."/>
            <person name="Morin E."/>
            <person name="Murat C."/>
            <person name="Pangilinan J.L."/>
            <person name="Park R."/>
            <person name="Pearson M."/>
            <person name="Quesneville H."/>
            <person name="Rouhier N."/>
            <person name="Sakthikumar S."/>
            <person name="Salamov A.A."/>
            <person name="Schmutz J."/>
            <person name="Selles B."/>
            <person name="Shapiro H."/>
            <person name="Tanguay P."/>
            <person name="Tuskan G.A."/>
            <person name="Henrissat B."/>
            <person name="Van de Peer Y."/>
            <person name="Rouze P."/>
            <person name="Ellis J.G."/>
            <person name="Dodds P.N."/>
            <person name="Schein J.E."/>
            <person name="Zhong S."/>
            <person name="Hamelin R.C."/>
            <person name="Grigoriev I.V."/>
            <person name="Szabo L.J."/>
            <person name="Martin F."/>
        </authorList>
    </citation>
    <scope>NUCLEOTIDE SEQUENCE [LARGE SCALE GENOMIC DNA]</scope>
    <source>
        <strain evidence="3">CRL 75-36-700-3 / race SCCL</strain>
    </source>
</reference>
<dbReference type="InParanoid" id="E3L6I4"/>
<sequence>MAPEHPDICANADIWLLFPGKQPSASAGGYPPALAGIRAGIFGYPPLKARAVGGGGQRLTGRNGDHPFGLSRQTDPAHLQKVNRNIKIVLILVGLIMFAEELKYSALLAPYLADPENLFVVSSVLSLGGHDFHTYYQDPHLIELAKQLSPGSPLPEYPIHQSIENLYKEAITAISLQDPKQAHKTFKSYLKRKKNTIGSRHPISVLLGSMIKLQQTCLTPPPHEQQLQLVCYEQSSPCFTVRDSSVSYVSAFLRHKVKPALAQRQRLPSCPGCGGKVWGPVEQGDRDLKSAQD</sequence>
<keyword evidence="3" id="KW-1185">Reference proteome</keyword>
<dbReference type="FunCoup" id="E3L6I4">
    <property type="interactions" value="244"/>
</dbReference>
<dbReference type="EMBL" id="DS178359">
    <property type="protein sequence ID" value="EFP92159.2"/>
    <property type="molecule type" value="Genomic_DNA"/>
</dbReference>
<evidence type="ECO:0000313" key="2">
    <source>
        <dbReference type="EMBL" id="EFP92159.2"/>
    </source>
</evidence>
<accession>E3L6I4</accession>
<evidence type="ECO:0000256" key="1">
    <source>
        <dbReference type="ARBA" id="ARBA00006315"/>
    </source>
</evidence>
<evidence type="ECO:0000313" key="3">
    <source>
        <dbReference type="Proteomes" id="UP000008783"/>
    </source>
</evidence>
<dbReference type="Pfam" id="PF01875">
    <property type="entry name" value="Memo"/>
    <property type="match status" value="1"/>
</dbReference>
<dbReference type="Gene3D" id="3.40.830.10">
    <property type="entry name" value="LigB-like"/>
    <property type="match status" value="1"/>
</dbReference>
<dbReference type="Proteomes" id="UP000008783">
    <property type="component" value="Unassembled WGS sequence"/>
</dbReference>
<protein>
    <submittedName>
        <fullName evidence="2">Uncharacterized protein</fullName>
    </submittedName>
</protein>
<dbReference type="InterPro" id="IPR002737">
    <property type="entry name" value="MEMO1_fam"/>
</dbReference>
<dbReference type="RefSeq" id="XP_003336578.2">
    <property type="nucleotide sequence ID" value="XM_003336530.2"/>
</dbReference>
<dbReference type="AlphaFoldDB" id="E3L6I4"/>
<proteinExistence type="inferred from homology"/>
<dbReference type="KEGG" id="pgr:PGTG_17889"/>
<dbReference type="VEuPathDB" id="FungiDB:PGTG_17889"/>
<comment type="similarity">
    <text evidence="1">Belongs to the MEMO1 family.</text>
</comment>
<dbReference type="PANTHER" id="PTHR11060:SF0">
    <property type="entry name" value="PROTEIN MEMO1"/>
    <property type="match status" value="1"/>
</dbReference>
<gene>
    <name evidence="2" type="ORF">PGTG_17889</name>
</gene>
<name>E3L6I4_PUCGT</name>
<dbReference type="PANTHER" id="PTHR11060">
    <property type="entry name" value="PROTEIN MEMO1"/>
    <property type="match status" value="1"/>
</dbReference>
<dbReference type="HOGENOM" id="CLU_950406_0_0_1"/>
<organism evidence="2 3">
    <name type="scientific">Puccinia graminis f. sp. tritici (strain CRL 75-36-700-3 / race SCCL)</name>
    <name type="common">Black stem rust fungus</name>
    <dbReference type="NCBI Taxonomy" id="418459"/>
    <lineage>
        <taxon>Eukaryota</taxon>
        <taxon>Fungi</taxon>
        <taxon>Dikarya</taxon>
        <taxon>Basidiomycota</taxon>
        <taxon>Pucciniomycotina</taxon>
        <taxon>Pucciniomycetes</taxon>
        <taxon>Pucciniales</taxon>
        <taxon>Pucciniaceae</taxon>
        <taxon>Puccinia</taxon>
    </lineage>
</organism>